<organism evidence="1 2">
    <name type="scientific">Aegilops tauschii subsp. strangulata</name>
    <name type="common">Goatgrass</name>
    <dbReference type="NCBI Taxonomy" id="200361"/>
    <lineage>
        <taxon>Eukaryota</taxon>
        <taxon>Viridiplantae</taxon>
        <taxon>Streptophyta</taxon>
        <taxon>Embryophyta</taxon>
        <taxon>Tracheophyta</taxon>
        <taxon>Spermatophyta</taxon>
        <taxon>Magnoliopsida</taxon>
        <taxon>Liliopsida</taxon>
        <taxon>Poales</taxon>
        <taxon>Poaceae</taxon>
        <taxon>BOP clade</taxon>
        <taxon>Pooideae</taxon>
        <taxon>Triticodae</taxon>
        <taxon>Triticeae</taxon>
        <taxon>Triticinae</taxon>
        <taxon>Aegilops</taxon>
    </lineage>
</organism>
<accession>A0A453PHX9</accession>
<keyword evidence="2" id="KW-1185">Reference proteome</keyword>
<evidence type="ECO:0000313" key="1">
    <source>
        <dbReference type="EnsemblPlants" id="AET6Gv20738300.62"/>
    </source>
</evidence>
<reference evidence="2" key="2">
    <citation type="journal article" date="2017" name="Nat. Plants">
        <title>The Aegilops tauschii genome reveals multiple impacts of transposons.</title>
        <authorList>
            <person name="Zhao G."/>
            <person name="Zou C."/>
            <person name="Li K."/>
            <person name="Wang K."/>
            <person name="Li T."/>
            <person name="Gao L."/>
            <person name="Zhang X."/>
            <person name="Wang H."/>
            <person name="Yang Z."/>
            <person name="Liu X."/>
            <person name="Jiang W."/>
            <person name="Mao L."/>
            <person name="Kong X."/>
            <person name="Jiao Y."/>
            <person name="Jia J."/>
        </authorList>
    </citation>
    <scope>NUCLEOTIDE SEQUENCE [LARGE SCALE GENOMIC DNA]</scope>
    <source>
        <strain evidence="2">cv. AL8/78</strain>
    </source>
</reference>
<reference evidence="1" key="4">
    <citation type="submission" date="2019-03" db="UniProtKB">
        <authorList>
            <consortium name="EnsemblPlants"/>
        </authorList>
    </citation>
    <scope>IDENTIFICATION</scope>
</reference>
<dbReference type="AlphaFoldDB" id="A0A453PHX9"/>
<dbReference type="Proteomes" id="UP000015105">
    <property type="component" value="Chromosome 6D"/>
</dbReference>
<dbReference type="Gramene" id="AET6Gv20738300.62">
    <property type="protein sequence ID" value="AET6Gv20738300.62"/>
    <property type="gene ID" value="AET6Gv20738300"/>
</dbReference>
<sequence>MDLRFLSYYYSPLKVIGLASMSSFTKTRWGSGPILLAQTNENSHRHRPKFKVSAHRVAASFRYIRAEIQFSIRSRRFYPQ</sequence>
<reference evidence="1" key="3">
    <citation type="journal article" date="2017" name="Nature">
        <title>Genome sequence of the progenitor of the wheat D genome Aegilops tauschii.</title>
        <authorList>
            <person name="Luo M.C."/>
            <person name="Gu Y.Q."/>
            <person name="Puiu D."/>
            <person name="Wang H."/>
            <person name="Twardziok S.O."/>
            <person name="Deal K.R."/>
            <person name="Huo N."/>
            <person name="Zhu T."/>
            <person name="Wang L."/>
            <person name="Wang Y."/>
            <person name="McGuire P.E."/>
            <person name="Liu S."/>
            <person name="Long H."/>
            <person name="Ramasamy R.K."/>
            <person name="Rodriguez J.C."/>
            <person name="Van S.L."/>
            <person name="Yuan L."/>
            <person name="Wang Z."/>
            <person name="Xia Z."/>
            <person name="Xiao L."/>
            <person name="Anderson O.D."/>
            <person name="Ouyang S."/>
            <person name="Liang Y."/>
            <person name="Zimin A.V."/>
            <person name="Pertea G."/>
            <person name="Qi P."/>
            <person name="Bennetzen J.L."/>
            <person name="Dai X."/>
            <person name="Dawson M.W."/>
            <person name="Muller H.G."/>
            <person name="Kugler K."/>
            <person name="Rivarola-Duarte L."/>
            <person name="Spannagl M."/>
            <person name="Mayer K.F.X."/>
            <person name="Lu F.H."/>
            <person name="Bevan M.W."/>
            <person name="Leroy P."/>
            <person name="Li P."/>
            <person name="You F.M."/>
            <person name="Sun Q."/>
            <person name="Liu Z."/>
            <person name="Lyons E."/>
            <person name="Wicker T."/>
            <person name="Salzberg S.L."/>
            <person name="Devos K.M."/>
            <person name="Dvorak J."/>
        </authorList>
    </citation>
    <scope>NUCLEOTIDE SEQUENCE [LARGE SCALE GENOMIC DNA]</scope>
    <source>
        <strain evidence="1">cv. AL8/78</strain>
    </source>
</reference>
<evidence type="ECO:0000313" key="2">
    <source>
        <dbReference type="Proteomes" id="UP000015105"/>
    </source>
</evidence>
<reference evidence="1" key="5">
    <citation type="journal article" date="2021" name="G3 (Bethesda)">
        <title>Aegilops tauschii genome assembly Aet v5.0 features greater sequence contiguity and improved annotation.</title>
        <authorList>
            <person name="Wang L."/>
            <person name="Zhu T."/>
            <person name="Rodriguez J.C."/>
            <person name="Deal K.R."/>
            <person name="Dubcovsky J."/>
            <person name="McGuire P.E."/>
            <person name="Lux T."/>
            <person name="Spannagl M."/>
            <person name="Mayer K.F.X."/>
            <person name="Baldrich P."/>
            <person name="Meyers B.C."/>
            <person name="Huo N."/>
            <person name="Gu Y.Q."/>
            <person name="Zhou H."/>
            <person name="Devos K.M."/>
            <person name="Bennetzen J.L."/>
            <person name="Unver T."/>
            <person name="Budak H."/>
            <person name="Gulick P.J."/>
            <person name="Galiba G."/>
            <person name="Kalapos B."/>
            <person name="Nelson D.R."/>
            <person name="Li P."/>
            <person name="You F.M."/>
            <person name="Luo M.C."/>
            <person name="Dvorak J."/>
        </authorList>
    </citation>
    <scope>NUCLEOTIDE SEQUENCE [LARGE SCALE GENOMIC DNA]</scope>
    <source>
        <strain evidence="1">cv. AL8/78</strain>
    </source>
</reference>
<name>A0A453PHX9_AEGTS</name>
<protein>
    <submittedName>
        <fullName evidence="1">Uncharacterized protein</fullName>
    </submittedName>
</protein>
<proteinExistence type="predicted"/>
<reference evidence="2" key="1">
    <citation type="journal article" date="2014" name="Science">
        <title>Ancient hybridizations among the ancestral genomes of bread wheat.</title>
        <authorList>
            <consortium name="International Wheat Genome Sequencing Consortium,"/>
            <person name="Marcussen T."/>
            <person name="Sandve S.R."/>
            <person name="Heier L."/>
            <person name="Spannagl M."/>
            <person name="Pfeifer M."/>
            <person name="Jakobsen K.S."/>
            <person name="Wulff B.B."/>
            <person name="Steuernagel B."/>
            <person name="Mayer K.F."/>
            <person name="Olsen O.A."/>
        </authorList>
    </citation>
    <scope>NUCLEOTIDE SEQUENCE [LARGE SCALE GENOMIC DNA]</scope>
    <source>
        <strain evidence="2">cv. AL8/78</strain>
    </source>
</reference>
<dbReference type="EnsemblPlants" id="AET6Gv20738300.62">
    <property type="protein sequence ID" value="AET6Gv20738300.62"/>
    <property type="gene ID" value="AET6Gv20738300"/>
</dbReference>